<reference evidence="5" key="1">
    <citation type="submission" date="2016-11" db="UniProtKB">
        <authorList>
            <consortium name="WormBaseParasite"/>
        </authorList>
    </citation>
    <scope>IDENTIFICATION</scope>
</reference>
<sequence length="106" mass="11131">MAKRTKKVGIVGKYATRYGASLRKTVKRLKSSSIASTPARSAAKTPCAVRLLESGTAAAAARPSRRGPTSGSTTAAVTTKGCNQASSRAHRGLKNLLADFKRNKIE</sequence>
<organism evidence="4 5">
    <name type="scientific">Macrostomum lignano</name>
    <dbReference type="NCBI Taxonomy" id="282301"/>
    <lineage>
        <taxon>Eukaryota</taxon>
        <taxon>Metazoa</taxon>
        <taxon>Spiralia</taxon>
        <taxon>Lophotrochozoa</taxon>
        <taxon>Platyhelminthes</taxon>
        <taxon>Rhabditophora</taxon>
        <taxon>Macrostomorpha</taxon>
        <taxon>Macrostomida</taxon>
        <taxon>Macrostomidae</taxon>
        <taxon>Macrostomum</taxon>
    </lineage>
</organism>
<dbReference type="Gene3D" id="2.20.25.30">
    <property type="match status" value="1"/>
</dbReference>
<accession>A0A1I8JNI7</accession>
<evidence type="ECO:0000313" key="4">
    <source>
        <dbReference type="Proteomes" id="UP000095280"/>
    </source>
</evidence>
<keyword evidence="1" id="KW-0689">Ribosomal protein</keyword>
<proteinExistence type="predicted"/>
<dbReference type="PANTHER" id="PTHR48129">
    <property type="entry name" value="60S RIBOSOMAL PROTEIN L37A"/>
    <property type="match status" value="1"/>
</dbReference>
<dbReference type="Pfam" id="PF01780">
    <property type="entry name" value="Ribosomal_L37ae"/>
    <property type="match status" value="1"/>
</dbReference>
<feature type="compositionally biased region" description="Polar residues" evidence="3">
    <location>
        <begin position="71"/>
        <end position="87"/>
    </location>
</feature>
<dbReference type="InterPro" id="IPR050522">
    <property type="entry name" value="Ribosomal_protein_eL43"/>
</dbReference>
<dbReference type="InterPro" id="IPR002674">
    <property type="entry name" value="Ribosomal_eL43"/>
</dbReference>
<feature type="compositionally biased region" description="Low complexity" evidence="3">
    <location>
        <begin position="56"/>
        <end position="70"/>
    </location>
</feature>
<dbReference type="AlphaFoldDB" id="A0A1I8JNI7"/>
<keyword evidence="4" id="KW-1185">Reference proteome</keyword>
<dbReference type="InterPro" id="IPR011331">
    <property type="entry name" value="Ribosomal_eL37/eL43"/>
</dbReference>
<evidence type="ECO:0000256" key="1">
    <source>
        <dbReference type="ARBA" id="ARBA00022980"/>
    </source>
</evidence>
<dbReference type="WBParaSite" id="snap_masked-unitig_21618-processed-gene-0.3-mRNA-1">
    <property type="protein sequence ID" value="snap_masked-unitig_21618-processed-gene-0.3-mRNA-1"/>
    <property type="gene ID" value="snap_masked-unitig_21618-processed-gene-0.3"/>
</dbReference>
<dbReference type="GO" id="GO:0003735">
    <property type="term" value="F:structural constituent of ribosome"/>
    <property type="evidence" value="ECO:0007669"/>
    <property type="project" value="InterPro"/>
</dbReference>
<feature type="region of interest" description="Disordered" evidence="3">
    <location>
        <begin position="56"/>
        <end position="88"/>
    </location>
</feature>
<protein>
    <submittedName>
        <fullName evidence="5">60S ribosomal protein L37a</fullName>
    </submittedName>
</protein>
<evidence type="ECO:0000313" key="5">
    <source>
        <dbReference type="WBParaSite" id="snap_masked-unitig_21618-processed-gene-0.3-mRNA-1"/>
    </source>
</evidence>
<dbReference type="Proteomes" id="UP000095280">
    <property type="component" value="Unplaced"/>
</dbReference>
<keyword evidence="2" id="KW-0687">Ribonucleoprotein</keyword>
<dbReference type="GO" id="GO:0005840">
    <property type="term" value="C:ribosome"/>
    <property type="evidence" value="ECO:0007669"/>
    <property type="project" value="UniProtKB-KW"/>
</dbReference>
<evidence type="ECO:0000256" key="3">
    <source>
        <dbReference type="SAM" id="MobiDB-lite"/>
    </source>
</evidence>
<name>A0A1I8JNI7_9PLAT</name>
<evidence type="ECO:0000256" key="2">
    <source>
        <dbReference type="ARBA" id="ARBA00023274"/>
    </source>
</evidence>
<dbReference type="PANTHER" id="PTHR48129:SF1">
    <property type="entry name" value="LARGE RIBOSOMAL SUBUNIT PROTEIN EL43"/>
    <property type="match status" value="1"/>
</dbReference>
<dbReference type="GO" id="GO:1990904">
    <property type="term" value="C:ribonucleoprotein complex"/>
    <property type="evidence" value="ECO:0007669"/>
    <property type="project" value="UniProtKB-KW"/>
</dbReference>
<dbReference type="GO" id="GO:0006412">
    <property type="term" value="P:translation"/>
    <property type="evidence" value="ECO:0007669"/>
    <property type="project" value="InterPro"/>
</dbReference>